<dbReference type="GO" id="GO:0016757">
    <property type="term" value="F:glycosyltransferase activity"/>
    <property type="evidence" value="ECO:0007669"/>
    <property type="project" value="UniProtKB-KW"/>
</dbReference>
<evidence type="ECO:0000256" key="2">
    <source>
        <dbReference type="ARBA" id="ARBA00022676"/>
    </source>
</evidence>
<dbReference type="CDD" id="cd06423">
    <property type="entry name" value="CESA_like"/>
    <property type="match status" value="1"/>
</dbReference>
<dbReference type="SUPFAM" id="SSF53448">
    <property type="entry name" value="Nucleotide-diphospho-sugar transferases"/>
    <property type="match status" value="1"/>
</dbReference>
<name>A0A6H2HDL5_9BURK</name>
<keyword evidence="3 8" id="KW-0808">Transferase</keyword>
<keyword evidence="2 8" id="KW-0328">Glycosyltransferase</keyword>
<feature type="transmembrane region" description="Helical" evidence="7">
    <location>
        <begin position="682"/>
        <end position="706"/>
    </location>
</feature>
<feature type="transmembrane region" description="Helical" evidence="7">
    <location>
        <begin position="653"/>
        <end position="670"/>
    </location>
</feature>
<proteinExistence type="predicted"/>
<feature type="transmembrane region" description="Helical" evidence="7">
    <location>
        <begin position="320"/>
        <end position="341"/>
    </location>
</feature>
<reference evidence="8 9" key="1">
    <citation type="submission" date="2020-04" db="EMBL/GenBank/DDBJ databases">
        <title>Complete genome of a Psychrophilic, Marine, Gas Vacuolate Bacterium Polaromonas vacuolata KCTC 22033T.</title>
        <authorList>
            <person name="Hwang K."/>
            <person name="Kim K.M."/>
        </authorList>
    </citation>
    <scope>NUCLEOTIDE SEQUENCE [LARGE SCALE GENOMIC DNA]</scope>
    <source>
        <strain evidence="8 9">KCTC 22033</strain>
    </source>
</reference>
<dbReference type="Gene3D" id="3.90.550.10">
    <property type="entry name" value="Spore Coat Polysaccharide Biosynthesis Protein SpsA, Chain A"/>
    <property type="match status" value="1"/>
</dbReference>
<keyword evidence="5 7" id="KW-1133">Transmembrane helix</keyword>
<evidence type="ECO:0000256" key="1">
    <source>
        <dbReference type="ARBA" id="ARBA00004141"/>
    </source>
</evidence>
<dbReference type="Gene3D" id="3.30.70.270">
    <property type="match status" value="1"/>
</dbReference>
<evidence type="ECO:0000256" key="6">
    <source>
        <dbReference type="ARBA" id="ARBA00023136"/>
    </source>
</evidence>
<keyword evidence="4 7" id="KW-0812">Transmembrane</keyword>
<accession>A0A6H2HDL5</accession>
<dbReference type="EC" id="2.4.1.-" evidence="8"/>
<evidence type="ECO:0000256" key="3">
    <source>
        <dbReference type="ARBA" id="ARBA00022679"/>
    </source>
</evidence>
<dbReference type="SUPFAM" id="SSF52172">
    <property type="entry name" value="CheY-like"/>
    <property type="match status" value="1"/>
</dbReference>
<dbReference type="GO" id="GO:0016020">
    <property type="term" value="C:membrane"/>
    <property type="evidence" value="ECO:0007669"/>
    <property type="project" value="UniProtKB-SubCell"/>
</dbReference>
<evidence type="ECO:0000256" key="4">
    <source>
        <dbReference type="ARBA" id="ARBA00022692"/>
    </source>
</evidence>
<dbReference type="Proteomes" id="UP000502041">
    <property type="component" value="Chromosome"/>
</dbReference>
<protein>
    <submittedName>
        <fullName evidence="8">Poly-beta-1,6-N-acetyl-D-glucosamine synthase</fullName>
        <ecNumber evidence="8">2.4.1.-</ecNumber>
    </submittedName>
</protein>
<evidence type="ECO:0000256" key="5">
    <source>
        <dbReference type="ARBA" id="ARBA00022989"/>
    </source>
</evidence>
<dbReference type="EMBL" id="CP051461">
    <property type="protein sequence ID" value="QJC57556.1"/>
    <property type="molecule type" value="Genomic_DNA"/>
</dbReference>
<dbReference type="InterPro" id="IPR043128">
    <property type="entry name" value="Rev_trsase/Diguanyl_cyclase"/>
</dbReference>
<dbReference type="RefSeq" id="WP_168923051.1">
    <property type="nucleotide sequence ID" value="NZ_CP051461.1"/>
</dbReference>
<keyword evidence="6 7" id="KW-0472">Membrane</keyword>
<dbReference type="KEGG" id="pvac:HC248_02885"/>
<dbReference type="PANTHER" id="PTHR43867">
    <property type="entry name" value="CELLULOSE SYNTHASE CATALYTIC SUBUNIT A [UDP-FORMING]"/>
    <property type="match status" value="1"/>
</dbReference>
<feature type="transmembrane region" description="Helical" evidence="7">
    <location>
        <begin position="718"/>
        <end position="736"/>
    </location>
</feature>
<dbReference type="Pfam" id="PF13641">
    <property type="entry name" value="Glyco_tranf_2_3"/>
    <property type="match status" value="1"/>
</dbReference>
<dbReference type="AlphaFoldDB" id="A0A6H2HDL5"/>
<evidence type="ECO:0000313" key="9">
    <source>
        <dbReference type="Proteomes" id="UP000502041"/>
    </source>
</evidence>
<dbReference type="InterPro" id="IPR011006">
    <property type="entry name" value="CheY-like_superfamily"/>
</dbReference>
<evidence type="ECO:0000313" key="8">
    <source>
        <dbReference type="EMBL" id="QJC57556.1"/>
    </source>
</evidence>
<dbReference type="InterPro" id="IPR050321">
    <property type="entry name" value="Glycosyltr_2/OpgH_subfam"/>
</dbReference>
<organism evidence="8 9">
    <name type="scientific">Polaromonas vacuolata</name>
    <dbReference type="NCBI Taxonomy" id="37448"/>
    <lineage>
        <taxon>Bacteria</taxon>
        <taxon>Pseudomonadati</taxon>
        <taxon>Pseudomonadota</taxon>
        <taxon>Betaproteobacteria</taxon>
        <taxon>Burkholderiales</taxon>
        <taxon>Comamonadaceae</taxon>
        <taxon>Polaromonas</taxon>
    </lineage>
</organism>
<feature type="transmembrane region" description="Helical" evidence="7">
    <location>
        <begin position="353"/>
        <end position="371"/>
    </location>
</feature>
<gene>
    <name evidence="8" type="primary">icaA_2</name>
    <name evidence="8" type="ORF">HC248_02885</name>
</gene>
<feature type="transmembrane region" description="Helical" evidence="7">
    <location>
        <begin position="12"/>
        <end position="34"/>
    </location>
</feature>
<dbReference type="InterPro" id="IPR029787">
    <property type="entry name" value="Nucleotide_cyclase"/>
</dbReference>
<dbReference type="SUPFAM" id="SSF55073">
    <property type="entry name" value="Nucleotide cyclase"/>
    <property type="match status" value="1"/>
</dbReference>
<evidence type="ECO:0000256" key="7">
    <source>
        <dbReference type="SAM" id="Phobius"/>
    </source>
</evidence>
<dbReference type="InterPro" id="IPR029044">
    <property type="entry name" value="Nucleotide-diphossugar_trans"/>
</dbReference>
<comment type="subcellular location">
    <subcellularLocation>
        <location evidence="1">Membrane</location>
        <topology evidence="1">Multi-pass membrane protein</topology>
    </subcellularLocation>
</comment>
<sequence>MTALVDQEPLLIIGLASNVVADVIAPLIAAGYQIKLGNVSDLQRCRWQLVLSAPHVPGLGSLELLAALREGHNPPPELLLIGPAQSLPKNKANQSGTQCLAWPFEPQQLVARVRRMLRDELTTARSTTLPDQRTLASIPIADEERFLKTLGKERDCLRAARSPSESFVVALRLDELDQYRHRLGAQAEESLWRQVAELAGLDALANEKLGRGVAGDLLLLLPATSRQKAEKRLQALSRRMANHHFELGAQTSRFSSAIGFSGLRRSRSASDTLNEAREAAKQSARHLDLQPIFWRRPKAKQMRLAGPLQLWWSRVCSANALIFQYLITMLVGLVLPFLIYWSLGSHGYDISGGVYIFVVITLALTAASIWVEGWLALKRIDPPAEPASPYPPASAIIAAYLPNEASIIEDTVMAFLRVQYPSPLQIILAYNTPHDMRDVEERLREIARLNPRFVPIRVHTSTSKAQNVNAALSYVSGTFTAIFDADHQPDPDSFRRAWRWISHGADVVQGHCVIRNGAASWVAKMVAIEFEQIYAVSHPGRSRMHGFGIFGGSNGYWRTALLREMRMHGFMLTEDIDSSMRALVAGQRIVSDPYLLSRELAPERLSALTKQRLRWAQGWLQISMKWLLPALRSRHLTVRQKLGVFQLLGWREIYPWVSLQILPLIAWWAVEAGSLLDIEWQVPLFVVTSLFTLGTGPGQIIFIYILADRQLKRNATWFWFYLVTSTFFYAGLKNAWNRIAHFKQWRGETTWVVTSRVKVKK</sequence>
<keyword evidence="9" id="KW-1185">Reference proteome</keyword>
<dbReference type="PANTHER" id="PTHR43867:SF2">
    <property type="entry name" value="CELLULOSE SYNTHASE CATALYTIC SUBUNIT A [UDP-FORMING]"/>
    <property type="match status" value="1"/>
</dbReference>